<evidence type="ECO:0000313" key="1">
    <source>
        <dbReference type="EMBL" id="MXP64097.1"/>
    </source>
</evidence>
<accession>A0A845BFI4</accession>
<dbReference type="RefSeq" id="WP_160937226.1">
    <property type="nucleotide sequence ID" value="NZ_SNVJ01000009.1"/>
</dbReference>
<protein>
    <submittedName>
        <fullName evidence="1">Uncharacterized protein</fullName>
    </submittedName>
</protein>
<dbReference type="AlphaFoldDB" id="A0A845BFI4"/>
<dbReference type="Proteomes" id="UP000460715">
    <property type="component" value="Unassembled WGS sequence"/>
</dbReference>
<proteinExistence type="predicted"/>
<keyword evidence="2" id="KW-1185">Reference proteome</keyword>
<dbReference type="OrthoDB" id="9153123at2"/>
<reference evidence="1 2" key="1">
    <citation type="submission" date="2019-03" db="EMBL/GenBank/DDBJ databases">
        <title>Roseomonas sp. a novel Roseomonas species isolated from Sea whip Gorgonian.</title>
        <authorList>
            <person name="Li F."/>
            <person name="Pan X."/>
            <person name="Huang S."/>
            <person name="Li Z."/>
            <person name="Meng B."/>
        </authorList>
    </citation>
    <scope>NUCLEOTIDE SEQUENCE [LARGE SCALE GENOMIC DNA]</scope>
    <source>
        <strain evidence="1 2">M0104</strain>
    </source>
</reference>
<comment type="caution">
    <text evidence="1">The sequence shown here is derived from an EMBL/GenBank/DDBJ whole genome shotgun (WGS) entry which is preliminary data.</text>
</comment>
<evidence type="ECO:0000313" key="2">
    <source>
        <dbReference type="Proteomes" id="UP000460715"/>
    </source>
</evidence>
<dbReference type="EMBL" id="SNVJ01000009">
    <property type="protein sequence ID" value="MXP64097.1"/>
    <property type="molecule type" value="Genomic_DNA"/>
</dbReference>
<organism evidence="1 2">
    <name type="scientific">Teichococcus coralli</name>
    <dbReference type="NCBI Taxonomy" id="2545983"/>
    <lineage>
        <taxon>Bacteria</taxon>
        <taxon>Pseudomonadati</taxon>
        <taxon>Pseudomonadota</taxon>
        <taxon>Alphaproteobacteria</taxon>
        <taxon>Acetobacterales</taxon>
        <taxon>Roseomonadaceae</taxon>
        <taxon>Roseomonas</taxon>
    </lineage>
</organism>
<gene>
    <name evidence="1" type="ORF">E0493_12155</name>
</gene>
<sequence length="238" mass="27322">MKPDEKLAFRYLTSLSSDVLYEPDGNVPPDFLLDGHVAVEVTRLSQRYRQGDRDRSLEETAIPLGDRMYRLLTSLGPSSGQSWFVSWHFSRPIPDWKNLRPTLGGILQNFMQDDQRRAFSLRTIENFELDVFPASGKHADFFVPAGYDDSQSGGVVVAEIIRNLELRLLEKANKIAAFRSRYPAWWLILPDYIGTGLREDDQQTVREIFSVREPFNRVILLDPTDPLRAFGLTRNMAE</sequence>
<name>A0A845BFI4_9PROT</name>